<evidence type="ECO:0000256" key="1">
    <source>
        <dbReference type="SAM" id="MobiDB-lite"/>
    </source>
</evidence>
<organism evidence="2 3">
    <name type="scientific">Candidatus Staskawiczbacteria bacterium RIFCSPLOWO2_01_FULL_38_12b</name>
    <dbReference type="NCBI Taxonomy" id="1802214"/>
    <lineage>
        <taxon>Bacteria</taxon>
        <taxon>Candidatus Staskawicziibacteriota</taxon>
    </lineage>
</organism>
<name>A0A1G2IGD1_9BACT</name>
<proteinExistence type="predicted"/>
<dbReference type="Proteomes" id="UP000176774">
    <property type="component" value="Unassembled WGS sequence"/>
</dbReference>
<reference evidence="2 3" key="1">
    <citation type="journal article" date="2016" name="Nat. Commun.">
        <title>Thousands of microbial genomes shed light on interconnected biogeochemical processes in an aquifer system.</title>
        <authorList>
            <person name="Anantharaman K."/>
            <person name="Brown C.T."/>
            <person name="Hug L.A."/>
            <person name="Sharon I."/>
            <person name="Castelle C.J."/>
            <person name="Probst A.J."/>
            <person name="Thomas B.C."/>
            <person name="Singh A."/>
            <person name="Wilkins M.J."/>
            <person name="Karaoz U."/>
            <person name="Brodie E.L."/>
            <person name="Williams K.H."/>
            <person name="Hubbard S.S."/>
            <person name="Banfield J.F."/>
        </authorList>
    </citation>
    <scope>NUCLEOTIDE SEQUENCE [LARGE SCALE GENOMIC DNA]</scope>
</reference>
<accession>A0A1G2IGD1</accession>
<dbReference type="InterPro" id="IPR036624">
    <property type="entry name" value="Hcp1-lik_sf"/>
</dbReference>
<dbReference type="Pfam" id="PF05638">
    <property type="entry name" value="T6SS_HCP"/>
    <property type="match status" value="1"/>
</dbReference>
<dbReference type="AlphaFoldDB" id="A0A1G2IGD1"/>
<dbReference type="STRING" id="1802214.A2908_01225"/>
<gene>
    <name evidence="2" type="ORF">A2908_01225</name>
</gene>
<sequence length="163" mass="17603">MANAAAADYYLEIEGIDGESTDQGHQGEIELNSWSWGESQVSTRGGGGGGAGKVSMQDFHFTMDTSKASPKLMLAVATGEHFKKATLVARKMENDRPQEYLVITLTDVMVSSYQIAGDGTGIVPTDQISLNFSKIEFEYKSQNPDGSAESVKTGWDLGKNKKI</sequence>
<dbReference type="PANTHER" id="PTHR36152:SF5">
    <property type="entry name" value="PROTEIN HCP1"/>
    <property type="match status" value="1"/>
</dbReference>
<evidence type="ECO:0000313" key="2">
    <source>
        <dbReference type="EMBL" id="OGZ73839.1"/>
    </source>
</evidence>
<dbReference type="PANTHER" id="PTHR36152">
    <property type="entry name" value="CYTOPLASMIC PROTEIN-RELATED"/>
    <property type="match status" value="1"/>
</dbReference>
<dbReference type="SUPFAM" id="SSF141452">
    <property type="entry name" value="Hcp1-like"/>
    <property type="match status" value="1"/>
</dbReference>
<evidence type="ECO:0008006" key="4">
    <source>
        <dbReference type="Google" id="ProtNLM"/>
    </source>
</evidence>
<protein>
    <recommendedName>
        <fullName evidence="4">Type VI secretion protein</fullName>
    </recommendedName>
</protein>
<dbReference type="EMBL" id="MHPA01000006">
    <property type="protein sequence ID" value="OGZ73839.1"/>
    <property type="molecule type" value="Genomic_DNA"/>
</dbReference>
<dbReference type="InterPro" id="IPR053165">
    <property type="entry name" value="HSI-I_assembly_Hcp1"/>
</dbReference>
<dbReference type="InterPro" id="IPR008514">
    <property type="entry name" value="T6SS_Hcp"/>
</dbReference>
<feature type="region of interest" description="Disordered" evidence="1">
    <location>
        <begin position="141"/>
        <end position="163"/>
    </location>
</feature>
<evidence type="ECO:0000313" key="3">
    <source>
        <dbReference type="Proteomes" id="UP000176774"/>
    </source>
</evidence>
<dbReference type="Gene3D" id="2.30.110.20">
    <property type="entry name" value="Hcp1-like"/>
    <property type="match status" value="1"/>
</dbReference>
<comment type="caution">
    <text evidence="2">The sequence shown here is derived from an EMBL/GenBank/DDBJ whole genome shotgun (WGS) entry which is preliminary data.</text>
</comment>